<dbReference type="Proteomes" id="UP000790787">
    <property type="component" value="Chromosome 9"/>
</dbReference>
<protein>
    <submittedName>
        <fullName evidence="2">Uncharacterized protein LOC142164027</fullName>
    </submittedName>
</protein>
<gene>
    <name evidence="2" type="primary">LOC142164027</name>
</gene>
<name>A0AC58RX26_TOBAC</name>
<keyword evidence="1" id="KW-1185">Reference proteome</keyword>
<proteinExistence type="predicted"/>
<evidence type="ECO:0000313" key="1">
    <source>
        <dbReference type="Proteomes" id="UP000790787"/>
    </source>
</evidence>
<organism evidence="1 2">
    <name type="scientific">Nicotiana tabacum</name>
    <name type="common">Common tobacco</name>
    <dbReference type="NCBI Taxonomy" id="4097"/>
    <lineage>
        <taxon>Eukaryota</taxon>
        <taxon>Viridiplantae</taxon>
        <taxon>Streptophyta</taxon>
        <taxon>Embryophyta</taxon>
        <taxon>Tracheophyta</taxon>
        <taxon>Spermatophyta</taxon>
        <taxon>Magnoliopsida</taxon>
        <taxon>eudicotyledons</taxon>
        <taxon>Gunneridae</taxon>
        <taxon>Pentapetalae</taxon>
        <taxon>asterids</taxon>
        <taxon>lamiids</taxon>
        <taxon>Solanales</taxon>
        <taxon>Solanaceae</taxon>
        <taxon>Nicotianoideae</taxon>
        <taxon>Nicotianeae</taxon>
        <taxon>Nicotiana</taxon>
    </lineage>
</organism>
<accession>A0AC58RX26</accession>
<dbReference type="RefSeq" id="XP_075077291.1">
    <property type="nucleotide sequence ID" value="XM_075221190.1"/>
</dbReference>
<reference evidence="1" key="1">
    <citation type="journal article" date="2014" name="Nat. Commun.">
        <title>The tobacco genome sequence and its comparison with those of tomato and potato.</title>
        <authorList>
            <person name="Sierro N."/>
            <person name="Battey J.N."/>
            <person name="Ouadi S."/>
            <person name="Bakaher N."/>
            <person name="Bovet L."/>
            <person name="Willig A."/>
            <person name="Goepfert S."/>
            <person name="Peitsch M.C."/>
            <person name="Ivanov N.V."/>
        </authorList>
    </citation>
    <scope>NUCLEOTIDE SEQUENCE [LARGE SCALE GENOMIC DNA]</scope>
</reference>
<reference evidence="2" key="2">
    <citation type="submission" date="2025-08" db="UniProtKB">
        <authorList>
            <consortium name="RefSeq"/>
        </authorList>
    </citation>
    <scope>IDENTIFICATION</scope>
    <source>
        <tissue evidence="2">Leaf</tissue>
    </source>
</reference>
<sequence length="308" mass="35090">MLVHDYELFQIKEGESIEEIFARFSKIICDLKAFGRKEETVAFKTITEGPENDIDDDPEALEEEITMDILDLTIKESQKMLNDLKRLNKEKKDWELKLEVCEIERDVLQDEVQELQMQLNGMRKSTSHSFVKSNQATYKSTEKGPARIEYKSTNTSDRSKTGSTTDGFGNPKTNLVPVELTSKDPSKIGYLKERDNSILQEHRRKSHKGKWYLDSACSSHMTCNKNLFKEVIKINGGSVKFGDYSKGKIVGTGTVPFNNNCDITEVYLVDGLNYNLLSISQLCDSWYEIKFKNTGCAIEDESSKTILS</sequence>
<evidence type="ECO:0000313" key="2">
    <source>
        <dbReference type="RefSeq" id="XP_075077291.1"/>
    </source>
</evidence>